<keyword evidence="2" id="KW-0539">Nucleus</keyword>
<dbReference type="PROSITE" id="PS50048">
    <property type="entry name" value="ZN2_CY6_FUNGAL_2"/>
    <property type="match status" value="1"/>
</dbReference>
<evidence type="ECO:0000256" key="2">
    <source>
        <dbReference type="ARBA" id="ARBA00023242"/>
    </source>
</evidence>
<keyword evidence="1" id="KW-0479">Metal-binding</keyword>
<organism evidence="6 7">
    <name type="scientific">Myriangium duriaei CBS 260.36</name>
    <dbReference type="NCBI Taxonomy" id="1168546"/>
    <lineage>
        <taxon>Eukaryota</taxon>
        <taxon>Fungi</taxon>
        <taxon>Dikarya</taxon>
        <taxon>Ascomycota</taxon>
        <taxon>Pezizomycotina</taxon>
        <taxon>Dothideomycetes</taxon>
        <taxon>Dothideomycetidae</taxon>
        <taxon>Myriangiales</taxon>
        <taxon>Myriangiaceae</taxon>
        <taxon>Myriangium</taxon>
    </lineage>
</organism>
<dbReference type="GO" id="GO:0006351">
    <property type="term" value="P:DNA-templated transcription"/>
    <property type="evidence" value="ECO:0007669"/>
    <property type="project" value="InterPro"/>
</dbReference>
<protein>
    <recommendedName>
        <fullName evidence="5">Zn(2)-C6 fungal-type domain-containing protein</fullName>
    </recommendedName>
</protein>
<dbReference type="PANTHER" id="PTHR43374:SF1">
    <property type="entry name" value="FLAVIN PRENYLTRANSFERASE PAD1, MITOCHONDRIAL"/>
    <property type="match status" value="1"/>
</dbReference>
<dbReference type="AlphaFoldDB" id="A0A9P4JDY9"/>
<dbReference type="Proteomes" id="UP000799439">
    <property type="component" value="Unassembled WGS sequence"/>
</dbReference>
<evidence type="ECO:0000256" key="1">
    <source>
        <dbReference type="ARBA" id="ARBA00022723"/>
    </source>
</evidence>
<dbReference type="InterPro" id="IPR004507">
    <property type="entry name" value="UbiX-like"/>
</dbReference>
<feature type="region of interest" description="Disordered" evidence="4">
    <location>
        <begin position="1"/>
        <end position="21"/>
    </location>
</feature>
<dbReference type="OrthoDB" id="1747771at2759"/>
<feature type="compositionally biased region" description="Low complexity" evidence="4">
    <location>
        <begin position="756"/>
        <end position="772"/>
    </location>
</feature>
<dbReference type="GO" id="GO:0000981">
    <property type="term" value="F:DNA-binding transcription factor activity, RNA polymerase II-specific"/>
    <property type="evidence" value="ECO:0007669"/>
    <property type="project" value="InterPro"/>
</dbReference>
<dbReference type="InterPro" id="IPR001138">
    <property type="entry name" value="Zn2Cys6_DnaBD"/>
</dbReference>
<feature type="compositionally biased region" description="Pro residues" evidence="4">
    <location>
        <begin position="681"/>
        <end position="692"/>
    </location>
</feature>
<evidence type="ECO:0000256" key="4">
    <source>
        <dbReference type="SAM" id="MobiDB-lite"/>
    </source>
</evidence>
<dbReference type="SMART" id="SM00906">
    <property type="entry name" value="Fungal_trans"/>
    <property type="match status" value="1"/>
</dbReference>
<dbReference type="InterPro" id="IPR036864">
    <property type="entry name" value="Zn2-C6_fun-type_DNA-bd_sf"/>
</dbReference>
<dbReference type="PANTHER" id="PTHR43374">
    <property type="entry name" value="FLAVIN PRENYLTRANSFERASE"/>
    <property type="match status" value="1"/>
</dbReference>
<gene>
    <name evidence="6" type="ORF">K461DRAFT_317884</name>
</gene>
<feature type="compositionally biased region" description="Low complexity" evidence="4">
    <location>
        <begin position="698"/>
        <end position="711"/>
    </location>
</feature>
<accession>A0A9P4JDY9</accession>
<dbReference type="EMBL" id="ML996081">
    <property type="protein sequence ID" value="KAF2157855.1"/>
    <property type="molecule type" value="Genomic_DNA"/>
</dbReference>
<dbReference type="GO" id="GO:0003677">
    <property type="term" value="F:DNA binding"/>
    <property type="evidence" value="ECO:0007669"/>
    <property type="project" value="InterPro"/>
</dbReference>
<sequence>MDVKMDLNSLSPSTAVDTPPKAEVDDFLRRKRKVREHKACYPCRQRKVRCDLNRPCKTCVEREHPELCDYHPPAKRQNMGLPAVSSAAHDDGTGPPTPFSTTGAATVTISHADFASLLNKLDGLESNIEDLRRELRAANRSNALNRALDVSGPSTPLVNGRSVFDGPKADLPISSAALPGFHTRNALTGETVYIGGSSVPALVMALGQGSRDQLNVEGILGKSILPLFGLDNETATYPFVDLWGLANGWTAKATQLAKTIPSDSQCVSFLQYYRDLGHVIYPGLADIAAFETDLTTFLMNRAGYAEMGVRAGTNDNELPPGVTEQALFDKDFNWIGLLFAVLSSGCQSSNLPRKERELTSQVYVCCSLECLRFTNFLSMPTLESVQAMLVLCHVISNNMNAGTSWNLIGLTARLAQSLGLHQECPEETPVAMKALRSKIWWTLMQQDSLLSITYDRASFTALVDHAAMANPRNHIGITAFHSAMLRVCKVGLDVVRDRSKPMPPTERYERIAASNDEINVVLREVAEHLRDSRKCRSMRESVEHWALYLHVSYITAELFRPALSPQIAADPKLPRHFRQTCLESLGNTVEAWLGLQNITTYARHSWAALHRALSSALLLGILGEHKTSDKCRRLLSRFIGLMGDMTSGVEPAELAAPMTRAISALRKLRINETITATPSPRSAPPGLQPPLPQHQHVHPTQPQQIHIQQQQNRYPPGFPGPSAQPLRFIEDIALGGPSPRPSGDAASPSAMSWPGSAHSRVASVHGSHSGSSNGDEQSPYSVLNNILWGGKGMGSAMG</sequence>
<dbReference type="Pfam" id="PF04082">
    <property type="entry name" value="Fungal_trans"/>
    <property type="match status" value="1"/>
</dbReference>
<dbReference type="GO" id="GO:0016831">
    <property type="term" value="F:carboxy-lyase activity"/>
    <property type="evidence" value="ECO:0007669"/>
    <property type="project" value="TreeGrafter"/>
</dbReference>
<dbReference type="PROSITE" id="PS00463">
    <property type="entry name" value="ZN2_CY6_FUNGAL_1"/>
    <property type="match status" value="1"/>
</dbReference>
<dbReference type="Pfam" id="PF00172">
    <property type="entry name" value="Zn_clus"/>
    <property type="match status" value="1"/>
</dbReference>
<keyword evidence="3" id="KW-0175">Coiled coil</keyword>
<evidence type="ECO:0000313" key="6">
    <source>
        <dbReference type="EMBL" id="KAF2157855.1"/>
    </source>
</evidence>
<feature type="domain" description="Zn(2)-C6 fungal-type" evidence="5">
    <location>
        <begin position="39"/>
        <end position="70"/>
    </location>
</feature>
<keyword evidence="7" id="KW-1185">Reference proteome</keyword>
<comment type="caution">
    <text evidence="6">The sequence shown here is derived from an EMBL/GenBank/DDBJ whole genome shotgun (WGS) entry which is preliminary data.</text>
</comment>
<evidence type="ECO:0000313" key="7">
    <source>
        <dbReference type="Proteomes" id="UP000799439"/>
    </source>
</evidence>
<evidence type="ECO:0000259" key="5">
    <source>
        <dbReference type="PROSITE" id="PS50048"/>
    </source>
</evidence>
<name>A0A9P4JDY9_9PEZI</name>
<feature type="region of interest" description="Disordered" evidence="4">
    <location>
        <begin position="675"/>
        <end position="780"/>
    </location>
</feature>
<evidence type="ECO:0000256" key="3">
    <source>
        <dbReference type="SAM" id="Coils"/>
    </source>
</evidence>
<reference evidence="6" key="1">
    <citation type="journal article" date="2020" name="Stud. Mycol.">
        <title>101 Dothideomycetes genomes: a test case for predicting lifestyles and emergence of pathogens.</title>
        <authorList>
            <person name="Haridas S."/>
            <person name="Albert R."/>
            <person name="Binder M."/>
            <person name="Bloem J."/>
            <person name="Labutti K."/>
            <person name="Salamov A."/>
            <person name="Andreopoulos B."/>
            <person name="Baker S."/>
            <person name="Barry K."/>
            <person name="Bills G."/>
            <person name="Bluhm B."/>
            <person name="Cannon C."/>
            <person name="Castanera R."/>
            <person name="Culley D."/>
            <person name="Daum C."/>
            <person name="Ezra D."/>
            <person name="Gonzalez J."/>
            <person name="Henrissat B."/>
            <person name="Kuo A."/>
            <person name="Liang C."/>
            <person name="Lipzen A."/>
            <person name="Lutzoni F."/>
            <person name="Magnuson J."/>
            <person name="Mondo S."/>
            <person name="Nolan M."/>
            <person name="Ohm R."/>
            <person name="Pangilinan J."/>
            <person name="Park H.-J."/>
            <person name="Ramirez L."/>
            <person name="Alfaro M."/>
            <person name="Sun H."/>
            <person name="Tritt A."/>
            <person name="Yoshinaga Y."/>
            <person name="Zwiers L.-H."/>
            <person name="Turgeon B."/>
            <person name="Goodwin S."/>
            <person name="Spatafora J."/>
            <person name="Crous P."/>
            <person name="Grigoriev I."/>
        </authorList>
    </citation>
    <scope>NUCLEOTIDE SEQUENCE</scope>
    <source>
        <strain evidence="6">CBS 260.36</strain>
    </source>
</reference>
<feature type="coiled-coil region" evidence="3">
    <location>
        <begin position="114"/>
        <end position="141"/>
    </location>
</feature>
<proteinExistence type="predicted"/>
<dbReference type="CDD" id="cd12148">
    <property type="entry name" value="fungal_TF_MHR"/>
    <property type="match status" value="1"/>
</dbReference>
<dbReference type="Gene3D" id="4.10.240.10">
    <property type="entry name" value="Zn(2)-C6 fungal-type DNA-binding domain"/>
    <property type="match status" value="1"/>
</dbReference>
<dbReference type="SUPFAM" id="SSF57701">
    <property type="entry name" value="Zn2/Cys6 DNA-binding domain"/>
    <property type="match status" value="1"/>
</dbReference>
<dbReference type="GO" id="GO:0008270">
    <property type="term" value="F:zinc ion binding"/>
    <property type="evidence" value="ECO:0007669"/>
    <property type="project" value="InterPro"/>
</dbReference>
<dbReference type="SMART" id="SM00066">
    <property type="entry name" value="GAL4"/>
    <property type="match status" value="1"/>
</dbReference>
<dbReference type="CDD" id="cd00067">
    <property type="entry name" value="GAL4"/>
    <property type="match status" value="1"/>
</dbReference>
<dbReference type="InterPro" id="IPR007219">
    <property type="entry name" value="XnlR_reg_dom"/>
</dbReference>